<comment type="caution">
    <text evidence="2">The sequence shown here is derived from an EMBL/GenBank/DDBJ whole genome shotgun (WGS) entry which is preliminary data.</text>
</comment>
<evidence type="ECO:0000313" key="3">
    <source>
        <dbReference type="Proteomes" id="UP000324800"/>
    </source>
</evidence>
<accession>A0A5J4PRI9</accession>
<gene>
    <name evidence="2" type="ORF">EZS28_055966</name>
</gene>
<organism evidence="2 3">
    <name type="scientific">Streblomastix strix</name>
    <dbReference type="NCBI Taxonomy" id="222440"/>
    <lineage>
        <taxon>Eukaryota</taxon>
        <taxon>Metamonada</taxon>
        <taxon>Preaxostyla</taxon>
        <taxon>Oxymonadida</taxon>
        <taxon>Streblomastigidae</taxon>
        <taxon>Streblomastix</taxon>
    </lineage>
</organism>
<feature type="non-terminal residue" evidence="2">
    <location>
        <position position="162"/>
    </location>
</feature>
<dbReference type="Proteomes" id="UP000324800">
    <property type="component" value="Unassembled WGS sequence"/>
</dbReference>
<protein>
    <submittedName>
        <fullName evidence="2">Uncharacterized protein</fullName>
    </submittedName>
</protein>
<proteinExistence type="predicted"/>
<evidence type="ECO:0000256" key="1">
    <source>
        <dbReference type="SAM" id="MobiDB-lite"/>
    </source>
</evidence>
<dbReference type="EMBL" id="SNRW01048889">
    <property type="protein sequence ID" value="KAA6312216.1"/>
    <property type="molecule type" value="Genomic_DNA"/>
</dbReference>
<feature type="compositionally biased region" description="Basic and acidic residues" evidence="1">
    <location>
        <begin position="80"/>
        <end position="90"/>
    </location>
</feature>
<sequence length="162" mass="18728">MRVLLGRPLDSPEAVRLQEQHDFATKIYEMYYTKKAENLDSTGEQATKHERELLLQRDDEMLEHELNKKGVIPGSGGIDPEDRIETEKNGCSDPKGMRYRFNSLDSRRFLSYARVLSRLPPCYTVNRWRFLTAKRNNICFGAIQGSAGLTQQHFRCSCARIE</sequence>
<feature type="region of interest" description="Disordered" evidence="1">
    <location>
        <begin position="66"/>
        <end position="90"/>
    </location>
</feature>
<reference evidence="2 3" key="1">
    <citation type="submission" date="2019-03" db="EMBL/GenBank/DDBJ databases">
        <title>Single cell metagenomics reveals metabolic interactions within the superorganism composed of flagellate Streblomastix strix and complex community of Bacteroidetes bacteria on its surface.</title>
        <authorList>
            <person name="Treitli S.C."/>
            <person name="Kolisko M."/>
            <person name="Husnik F."/>
            <person name="Keeling P."/>
            <person name="Hampl V."/>
        </authorList>
    </citation>
    <scope>NUCLEOTIDE SEQUENCE [LARGE SCALE GENOMIC DNA]</scope>
    <source>
        <strain evidence="2">ST1C</strain>
    </source>
</reference>
<evidence type="ECO:0000313" key="2">
    <source>
        <dbReference type="EMBL" id="KAA6312216.1"/>
    </source>
</evidence>
<name>A0A5J4PRI9_9EUKA</name>
<dbReference type="AlphaFoldDB" id="A0A5J4PRI9"/>